<dbReference type="GO" id="GO:0030170">
    <property type="term" value="F:pyridoxal phosphate binding"/>
    <property type="evidence" value="ECO:0007669"/>
    <property type="project" value="InterPro"/>
</dbReference>
<dbReference type="STRING" id="935791.I3EFA1"/>
<dbReference type="GO" id="GO:0008168">
    <property type="term" value="F:methyltransferase activity"/>
    <property type="evidence" value="ECO:0007669"/>
    <property type="project" value="UniProtKB-KW"/>
</dbReference>
<dbReference type="UniPathway" id="UPA00193"/>
<gene>
    <name evidence="11" type="ORF">NEQG_01970</name>
</gene>
<evidence type="ECO:0000256" key="7">
    <source>
        <dbReference type="ARBA" id="ARBA00022898"/>
    </source>
</evidence>
<dbReference type="PANTHER" id="PTHR11680">
    <property type="entry name" value="SERINE HYDROXYMETHYLTRANSFERASE"/>
    <property type="match status" value="1"/>
</dbReference>
<protein>
    <recommendedName>
        <fullName evidence="9">Serine hydroxymethyltransferase</fullName>
        <ecNumber evidence="9">2.1.2.1</ecNumber>
    </recommendedName>
</protein>
<sequence length="447" mass="49896">MSILQDSELDEYVTQEENRQRTSITLIASENYVFPGVYKYSGSLLTNKYSEGKVGARYYGGTKYIDIIESQCKDRILALFELDPSVWGVCVQSYSGSIANLSAYSAMVTPGGKIMGMNLPAGGHLTHGFQTKTRKVSGTSVYFSSHPYEVDANGYLDYNHIRTRFNEVSPEVLICGYSAHSQDINYALLRGIVTDKAFLYADISHISALIASKLMNNPFIHCDVVMTTTHKGLRGPRGAIIMYRKCVTVNGTTHDLDNKMNLAVFPLIQGGPHNHTIAGISHSMYMAKQPEFITYCKQVVSNARIMCDYFKQRNYSVVTDSTVNHMVIIDLHSKGVSGQEVESFCDYLGININKNSVPRDKSCLFKPSGIRLGVYAITTRGFKEGDTYLVCDMVHTAITLLQDTVSARSKHKSVKDWIISEDILNQEGIKNIIQNIFNLTKKYPVPE</sequence>
<reference evidence="11" key="1">
    <citation type="submission" date="2011-01" db="EMBL/GenBank/DDBJ databases">
        <title>The Genome Sequence of Nematocida parisii strain ERTm3.</title>
        <authorList>
            <consortium name="The Broad Institute Genome Sequencing Platform"/>
            <consortium name="The Broad Institute Genome Sequencing Center for Infectious Disease"/>
            <person name="Cuomo C."/>
            <person name="Troemel E."/>
            <person name="Young S.K."/>
            <person name="Zeng Q."/>
            <person name="Gargeya S."/>
            <person name="Fitzgerald M."/>
            <person name="Haas B."/>
            <person name="Abouelleil A."/>
            <person name="Alvarado L."/>
            <person name="Arachchi H.M."/>
            <person name="Berlin A."/>
            <person name="Chapman S.B."/>
            <person name="Gearin G."/>
            <person name="Goldberg J."/>
            <person name="Griggs A."/>
            <person name="Gujja S."/>
            <person name="Hansen M."/>
            <person name="Heiman D."/>
            <person name="Howarth C."/>
            <person name="Larimer J."/>
            <person name="Lui A."/>
            <person name="MacDonald P.J.P."/>
            <person name="McCowen C."/>
            <person name="Montmayeur A."/>
            <person name="Murphy C."/>
            <person name="Neiman D."/>
            <person name="Pearson M."/>
            <person name="Priest M."/>
            <person name="Roberts A."/>
            <person name="Saif S."/>
            <person name="Shea T."/>
            <person name="Sisk P."/>
            <person name="Stolte C."/>
            <person name="Sykes S."/>
            <person name="Wortman J."/>
            <person name="Nusbaum C."/>
            <person name="Birren B."/>
        </authorList>
    </citation>
    <scope>NUCLEOTIDE SEQUENCE</scope>
    <source>
        <strain evidence="11">ERTm3</strain>
    </source>
</reference>
<dbReference type="CDD" id="cd00378">
    <property type="entry name" value="SHMT"/>
    <property type="match status" value="1"/>
</dbReference>
<keyword evidence="5 9" id="KW-0554">One-carbon metabolism</keyword>
<dbReference type="Proteomes" id="UP000002872">
    <property type="component" value="Unassembled WGS sequence"/>
</dbReference>
<evidence type="ECO:0000256" key="6">
    <source>
        <dbReference type="ARBA" id="ARBA00022679"/>
    </source>
</evidence>
<evidence type="ECO:0000256" key="4">
    <source>
        <dbReference type="ARBA" id="ARBA00006376"/>
    </source>
</evidence>
<dbReference type="InterPro" id="IPR001085">
    <property type="entry name" value="Ser_HO-MeTrfase"/>
</dbReference>
<accession>I3EFA1</accession>
<dbReference type="GO" id="GO:0019264">
    <property type="term" value="P:glycine biosynthetic process from serine"/>
    <property type="evidence" value="ECO:0007669"/>
    <property type="project" value="InterPro"/>
</dbReference>
<keyword evidence="7 8" id="KW-0663">Pyridoxal phosphate</keyword>
<dbReference type="HOGENOM" id="CLU_022477_0_2_1"/>
<dbReference type="Gene3D" id="3.90.1150.10">
    <property type="entry name" value="Aspartate Aminotransferase, domain 1"/>
    <property type="match status" value="1"/>
</dbReference>
<dbReference type="InParanoid" id="I3EFA1"/>
<comment type="catalytic activity">
    <reaction evidence="1 9">
        <text>(6R)-5,10-methylene-5,6,7,8-tetrahydrofolate + glycine + H2O = (6S)-5,6,7,8-tetrahydrofolate + L-serine</text>
        <dbReference type="Rhea" id="RHEA:15481"/>
        <dbReference type="ChEBI" id="CHEBI:15377"/>
        <dbReference type="ChEBI" id="CHEBI:15636"/>
        <dbReference type="ChEBI" id="CHEBI:33384"/>
        <dbReference type="ChEBI" id="CHEBI:57305"/>
        <dbReference type="ChEBI" id="CHEBI:57453"/>
        <dbReference type="EC" id="2.1.2.1"/>
    </reaction>
</comment>
<organism evidence="11 12">
    <name type="scientific">Nematocida parisii (strain ERTm3)</name>
    <name type="common">Nematode killer fungus</name>
    <dbReference type="NCBI Taxonomy" id="935791"/>
    <lineage>
        <taxon>Eukaryota</taxon>
        <taxon>Fungi</taxon>
        <taxon>Fungi incertae sedis</taxon>
        <taxon>Microsporidia</taxon>
        <taxon>Nematocida</taxon>
    </lineage>
</organism>
<comment type="pathway">
    <text evidence="3 9">One-carbon metabolism; tetrahydrofolate interconversion.</text>
</comment>
<dbReference type="InterPro" id="IPR049943">
    <property type="entry name" value="Ser_HO-MeTrfase-like"/>
</dbReference>
<evidence type="ECO:0000259" key="10">
    <source>
        <dbReference type="Pfam" id="PF00464"/>
    </source>
</evidence>
<dbReference type="PROSITE" id="PS00096">
    <property type="entry name" value="SHMT"/>
    <property type="match status" value="1"/>
</dbReference>
<dbReference type="GO" id="GO:0004372">
    <property type="term" value="F:glycine hydroxymethyltransferase activity"/>
    <property type="evidence" value="ECO:0007669"/>
    <property type="project" value="UniProtKB-EC"/>
</dbReference>
<evidence type="ECO:0000313" key="12">
    <source>
        <dbReference type="Proteomes" id="UP000002872"/>
    </source>
</evidence>
<comment type="cofactor">
    <cofactor evidence="2 8 9">
        <name>pyridoxal 5'-phosphate</name>
        <dbReference type="ChEBI" id="CHEBI:597326"/>
    </cofactor>
</comment>
<dbReference type="InterPro" id="IPR019798">
    <property type="entry name" value="Ser_HO-MeTrfase_PLP_BS"/>
</dbReference>
<evidence type="ECO:0000256" key="8">
    <source>
        <dbReference type="PIRSR" id="PIRSR000412-50"/>
    </source>
</evidence>
<dbReference type="InterPro" id="IPR015421">
    <property type="entry name" value="PyrdxlP-dep_Trfase_major"/>
</dbReference>
<evidence type="ECO:0000256" key="3">
    <source>
        <dbReference type="ARBA" id="ARBA00004777"/>
    </source>
</evidence>
<dbReference type="NCBIfam" id="NF000586">
    <property type="entry name" value="PRK00011.1"/>
    <property type="match status" value="1"/>
</dbReference>
<feature type="modified residue" description="N6-(pyridoxal phosphate)lysine" evidence="8">
    <location>
        <position position="231"/>
    </location>
</feature>
<dbReference type="PIRSF" id="PIRSF000412">
    <property type="entry name" value="SHMT"/>
    <property type="match status" value="1"/>
</dbReference>
<name>I3EFA1_NEMP3</name>
<evidence type="ECO:0000256" key="9">
    <source>
        <dbReference type="RuleBase" id="RU000585"/>
    </source>
</evidence>
<keyword evidence="11" id="KW-0489">Methyltransferase</keyword>
<dbReference type="InterPro" id="IPR039429">
    <property type="entry name" value="SHMT-like_dom"/>
</dbReference>
<dbReference type="GO" id="GO:0005739">
    <property type="term" value="C:mitochondrion"/>
    <property type="evidence" value="ECO:0007669"/>
    <property type="project" value="TreeGrafter"/>
</dbReference>
<dbReference type="FunCoup" id="I3EFA1">
    <property type="interactions" value="173"/>
</dbReference>
<keyword evidence="6 9" id="KW-0808">Transferase</keyword>
<dbReference type="OrthoDB" id="10265628at2759"/>
<evidence type="ECO:0000256" key="5">
    <source>
        <dbReference type="ARBA" id="ARBA00022563"/>
    </source>
</evidence>
<evidence type="ECO:0000256" key="1">
    <source>
        <dbReference type="ARBA" id="ARBA00001528"/>
    </source>
</evidence>
<keyword evidence="12" id="KW-1185">Reference proteome</keyword>
<dbReference type="PANTHER" id="PTHR11680:SF35">
    <property type="entry name" value="SERINE HYDROXYMETHYLTRANSFERASE 1"/>
    <property type="match status" value="1"/>
</dbReference>
<comment type="function">
    <text evidence="9">Interconversion of serine and glycine.</text>
</comment>
<dbReference type="EMBL" id="GL870880">
    <property type="protein sequence ID" value="EIJ87898.1"/>
    <property type="molecule type" value="Genomic_DNA"/>
</dbReference>
<dbReference type="InterPro" id="IPR015422">
    <property type="entry name" value="PyrdxlP-dep_Trfase_small"/>
</dbReference>
<evidence type="ECO:0000256" key="2">
    <source>
        <dbReference type="ARBA" id="ARBA00001933"/>
    </source>
</evidence>
<proteinExistence type="inferred from homology"/>
<comment type="similarity">
    <text evidence="4 9">Belongs to the SHMT family.</text>
</comment>
<dbReference type="Gene3D" id="3.40.640.10">
    <property type="entry name" value="Type I PLP-dependent aspartate aminotransferase-like (Major domain)"/>
    <property type="match status" value="1"/>
</dbReference>
<dbReference type="InterPro" id="IPR015424">
    <property type="entry name" value="PyrdxlP-dep_Trfase"/>
</dbReference>
<dbReference type="EC" id="2.1.2.1" evidence="9"/>
<dbReference type="SUPFAM" id="SSF53383">
    <property type="entry name" value="PLP-dependent transferases"/>
    <property type="match status" value="1"/>
</dbReference>
<dbReference type="VEuPathDB" id="MicrosporidiaDB:NEQG_01970"/>
<dbReference type="GO" id="GO:0032259">
    <property type="term" value="P:methylation"/>
    <property type="evidence" value="ECO:0007669"/>
    <property type="project" value="UniProtKB-KW"/>
</dbReference>
<dbReference type="OMA" id="CATTHKV"/>
<evidence type="ECO:0000313" key="11">
    <source>
        <dbReference type="EMBL" id="EIJ87898.1"/>
    </source>
</evidence>
<feature type="domain" description="Serine hydroxymethyltransferase-like" evidence="10">
    <location>
        <begin position="5"/>
        <end position="393"/>
    </location>
</feature>
<dbReference type="AlphaFoldDB" id="I3EFA1"/>
<dbReference type="GO" id="GO:0035999">
    <property type="term" value="P:tetrahydrofolate interconversion"/>
    <property type="evidence" value="ECO:0007669"/>
    <property type="project" value="UniProtKB-UniPathway"/>
</dbReference>
<dbReference type="Pfam" id="PF00464">
    <property type="entry name" value="SHMT"/>
    <property type="match status" value="1"/>
</dbReference>